<dbReference type="InterPro" id="IPR013785">
    <property type="entry name" value="Aldolase_TIM"/>
</dbReference>
<accession>A0A6J7G435</accession>
<proteinExistence type="predicted"/>
<evidence type="ECO:0000313" key="1">
    <source>
        <dbReference type="EMBL" id="CAB4898793.1"/>
    </source>
</evidence>
<protein>
    <submittedName>
        <fullName evidence="1">Unannotated protein</fullName>
    </submittedName>
</protein>
<gene>
    <name evidence="1" type="ORF">UFOPK3516_00829</name>
</gene>
<name>A0A6J7G435_9ZZZZ</name>
<dbReference type="InterPro" id="IPR002220">
    <property type="entry name" value="DapA-like"/>
</dbReference>
<dbReference type="AlphaFoldDB" id="A0A6J7G435"/>
<dbReference type="SMART" id="SM01130">
    <property type="entry name" value="DHDPS"/>
    <property type="match status" value="1"/>
</dbReference>
<organism evidence="1">
    <name type="scientific">freshwater metagenome</name>
    <dbReference type="NCBI Taxonomy" id="449393"/>
    <lineage>
        <taxon>unclassified sequences</taxon>
        <taxon>metagenomes</taxon>
        <taxon>ecological metagenomes</taxon>
    </lineage>
</organism>
<dbReference type="Gene3D" id="3.20.20.70">
    <property type="entry name" value="Aldolase class I"/>
    <property type="match status" value="1"/>
</dbReference>
<dbReference type="GO" id="GO:0016829">
    <property type="term" value="F:lyase activity"/>
    <property type="evidence" value="ECO:0007669"/>
    <property type="project" value="InterPro"/>
</dbReference>
<dbReference type="CDD" id="cd00408">
    <property type="entry name" value="DHDPS-like"/>
    <property type="match status" value="1"/>
</dbReference>
<reference evidence="1" key="1">
    <citation type="submission" date="2020-05" db="EMBL/GenBank/DDBJ databases">
        <authorList>
            <person name="Chiriac C."/>
            <person name="Salcher M."/>
            <person name="Ghai R."/>
            <person name="Kavagutti S V."/>
        </authorList>
    </citation>
    <scope>NUCLEOTIDE SEQUENCE</scope>
</reference>
<sequence length="338" mass="37629">MVDYDKSNAREWARKNFIGATGVNLPSYSANFSTINDDAIRHDVALTESFGYASTLLATEVSITPEENARVTALAREVTTKDFGLFFHAAFNSLEENIAAVRLAERAGADRVLLSYPTSFWPTSEDEIFAYTQAFCDATDLAVMLFPIPLWQFERIHPAGMQVSFVRRILDAMPNVVAIKAEQGFPGIPGLMEMYHHFRDEVVISCPIEADLIPLLSVMDIQYSGTSNTNWLGDWYPKALHQAQNGQWEQAMQSWWKIAPARAAAGQAQASAQTISVLNRTTWKYQEWLAGYNGGALRAPAMRVPNNVMKSLRAGLLASDRPVTDLPDSEFIRGRIIS</sequence>
<dbReference type="SUPFAM" id="SSF51569">
    <property type="entry name" value="Aldolase"/>
    <property type="match status" value="1"/>
</dbReference>
<dbReference type="Pfam" id="PF00701">
    <property type="entry name" value="DHDPS"/>
    <property type="match status" value="1"/>
</dbReference>
<dbReference type="EMBL" id="CAFBMB010000052">
    <property type="protein sequence ID" value="CAB4898793.1"/>
    <property type="molecule type" value="Genomic_DNA"/>
</dbReference>